<comment type="caution">
    <text evidence="4">The sequence shown here is derived from an EMBL/GenBank/DDBJ whole genome shotgun (WGS) entry which is preliminary data.</text>
</comment>
<accession>A0ABT0XKB0</accession>
<evidence type="ECO:0000256" key="2">
    <source>
        <dbReference type="ARBA" id="ARBA00023315"/>
    </source>
</evidence>
<feature type="domain" description="N-acetyltransferase" evidence="3">
    <location>
        <begin position="1"/>
        <end position="148"/>
    </location>
</feature>
<proteinExistence type="predicted"/>
<keyword evidence="5" id="KW-1185">Reference proteome</keyword>
<dbReference type="PANTHER" id="PTHR43877:SF2">
    <property type="entry name" value="AMINOALKYLPHOSPHONATE N-ACETYLTRANSFERASE-RELATED"/>
    <property type="match status" value="1"/>
</dbReference>
<evidence type="ECO:0000259" key="3">
    <source>
        <dbReference type="PROSITE" id="PS51186"/>
    </source>
</evidence>
<dbReference type="EMBL" id="JAMQJY010000001">
    <property type="protein sequence ID" value="MCM2676267.1"/>
    <property type="molecule type" value="Genomic_DNA"/>
</dbReference>
<name>A0ABT0XKB0_9BACI</name>
<evidence type="ECO:0000256" key="1">
    <source>
        <dbReference type="ARBA" id="ARBA00022679"/>
    </source>
</evidence>
<dbReference type="Proteomes" id="UP001203665">
    <property type="component" value="Unassembled WGS sequence"/>
</dbReference>
<dbReference type="PANTHER" id="PTHR43877">
    <property type="entry name" value="AMINOALKYLPHOSPHONATE N-ACETYLTRANSFERASE-RELATED-RELATED"/>
    <property type="match status" value="1"/>
</dbReference>
<dbReference type="SUPFAM" id="SSF55729">
    <property type="entry name" value="Acyl-CoA N-acyltransferases (Nat)"/>
    <property type="match status" value="1"/>
</dbReference>
<dbReference type="PROSITE" id="PS51186">
    <property type="entry name" value="GNAT"/>
    <property type="match status" value="1"/>
</dbReference>
<keyword evidence="1" id="KW-0808">Transferase</keyword>
<organism evidence="4 5">
    <name type="scientific">Alkalicoccobacillus plakortidis</name>
    <dbReference type="NCBI Taxonomy" id="444060"/>
    <lineage>
        <taxon>Bacteria</taxon>
        <taxon>Bacillati</taxon>
        <taxon>Bacillota</taxon>
        <taxon>Bacilli</taxon>
        <taxon>Bacillales</taxon>
        <taxon>Bacillaceae</taxon>
        <taxon>Alkalicoccobacillus</taxon>
    </lineage>
</organism>
<dbReference type="InterPro" id="IPR016181">
    <property type="entry name" value="Acyl_CoA_acyltransferase"/>
</dbReference>
<gene>
    <name evidence="4" type="ORF">NDM98_12685</name>
</gene>
<evidence type="ECO:0000313" key="5">
    <source>
        <dbReference type="Proteomes" id="UP001203665"/>
    </source>
</evidence>
<dbReference type="Gene3D" id="3.40.630.30">
    <property type="match status" value="1"/>
</dbReference>
<reference evidence="4" key="1">
    <citation type="submission" date="2022-06" db="EMBL/GenBank/DDBJ databases">
        <title>Alkalicoccobacillus porphyridii sp. nov., isolated from a marine red alga, Porphyridium purpureum and reclassification of Shouchella plakortidis and Shouchella gibsonii as Alkalicoccobacillus plakortidis comb. nov. and Alkalicoccobacillus gibsonii comb. nov.</title>
        <authorList>
            <person name="Kim K.H."/>
            <person name="Lee J.K."/>
            <person name="Han D.M."/>
            <person name="Baek J.H."/>
            <person name="Jeon C.O."/>
        </authorList>
    </citation>
    <scope>NUCLEOTIDE SEQUENCE</scope>
    <source>
        <strain evidence="4">DSM 19153</strain>
    </source>
</reference>
<protein>
    <submittedName>
        <fullName evidence="4">GNAT family N-acetyltransferase</fullName>
    </submittedName>
</protein>
<dbReference type="InterPro" id="IPR000182">
    <property type="entry name" value="GNAT_dom"/>
</dbReference>
<dbReference type="CDD" id="cd04301">
    <property type="entry name" value="NAT_SF"/>
    <property type="match status" value="1"/>
</dbReference>
<keyword evidence="2" id="KW-0012">Acyltransferase</keyword>
<sequence>MNIYKATIHDLAHVARLFNAYREFYHQKTDLIGATTYITERLNQNDSVIFVAVHEGEHVGFVQLYPTFSSIAMQKAFILNDLFVAETARKNGIGDLLLHKVKEYALAEDVLRLSLSTAIHNKAAQRLYEKHGYERDTDFYHYQLTLED</sequence>
<evidence type="ECO:0000313" key="4">
    <source>
        <dbReference type="EMBL" id="MCM2676267.1"/>
    </source>
</evidence>
<dbReference type="Pfam" id="PF00583">
    <property type="entry name" value="Acetyltransf_1"/>
    <property type="match status" value="1"/>
</dbReference>
<dbReference type="RefSeq" id="WP_251608177.1">
    <property type="nucleotide sequence ID" value="NZ_JAMQJY010000001.1"/>
</dbReference>
<dbReference type="InterPro" id="IPR050832">
    <property type="entry name" value="Bact_Acetyltransf"/>
</dbReference>